<dbReference type="PANTHER" id="PTHR34220">
    <property type="entry name" value="SENSOR HISTIDINE KINASE YPDA"/>
    <property type="match status" value="1"/>
</dbReference>
<dbReference type="AlphaFoldDB" id="A0AA46I4Y9"/>
<evidence type="ECO:0000256" key="2">
    <source>
        <dbReference type="ARBA" id="ARBA00022475"/>
    </source>
</evidence>
<dbReference type="PROSITE" id="PS50885">
    <property type="entry name" value="HAMP"/>
    <property type="match status" value="1"/>
</dbReference>
<dbReference type="RefSeq" id="WP_134113598.1">
    <property type="nucleotide sequence ID" value="NZ_SOBG01000008.1"/>
</dbReference>
<dbReference type="InterPro" id="IPR050640">
    <property type="entry name" value="Bact_2-comp_sensor_kinase"/>
</dbReference>
<dbReference type="Gene3D" id="6.10.340.10">
    <property type="match status" value="1"/>
</dbReference>
<keyword evidence="10" id="KW-0902">Two-component regulatory system</keyword>
<proteinExistence type="predicted"/>
<keyword evidence="4" id="KW-0808">Transferase</keyword>
<dbReference type="GO" id="GO:0005524">
    <property type="term" value="F:ATP binding"/>
    <property type="evidence" value="ECO:0007669"/>
    <property type="project" value="UniProtKB-KW"/>
</dbReference>
<keyword evidence="5 12" id="KW-0812">Transmembrane</keyword>
<evidence type="ECO:0000256" key="10">
    <source>
        <dbReference type="ARBA" id="ARBA00023012"/>
    </source>
</evidence>
<evidence type="ECO:0000256" key="9">
    <source>
        <dbReference type="ARBA" id="ARBA00022989"/>
    </source>
</evidence>
<dbReference type="SMART" id="SM00304">
    <property type="entry name" value="HAMP"/>
    <property type="match status" value="1"/>
</dbReference>
<name>A0AA46I4Y9_9FUSO</name>
<feature type="transmembrane region" description="Helical" evidence="12">
    <location>
        <begin position="20"/>
        <end position="41"/>
    </location>
</feature>
<keyword evidence="3" id="KW-0597">Phosphoprotein</keyword>
<reference evidence="14 15" key="1">
    <citation type="submission" date="2019-03" db="EMBL/GenBank/DDBJ databases">
        <title>Genomic Encyclopedia of Type Strains, Phase IV (KMG-IV): sequencing the most valuable type-strain genomes for metagenomic binning, comparative biology and taxonomic classification.</title>
        <authorList>
            <person name="Goeker M."/>
        </authorList>
    </citation>
    <scope>NUCLEOTIDE SEQUENCE [LARGE SCALE GENOMIC DNA]</scope>
    <source>
        <strain evidence="14 15">DSM 100055</strain>
    </source>
</reference>
<evidence type="ECO:0000256" key="1">
    <source>
        <dbReference type="ARBA" id="ARBA00004651"/>
    </source>
</evidence>
<keyword evidence="8" id="KW-0067">ATP-binding</keyword>
<dbReference type="InterPro" id="IPR010559">
    <property type="entry name" value="Sig_transdc_His_kin_internal"/>
</dbReference>
<dbReference type="CDD" id="cd06225">
    <property type="entry name" value="HAMP"/>
    <property type="match status" value="1"/>
</dbReference>
<protein>
    <submittedName>
        <fullName evidence="14">Histidine kinase</fullName>
    </submittedName>
</protein>
<gene>
    <name evidence="14" type="ORF">EV215_1731</name>
</gene>
<feature type="domain" description="HAMP" evidence="13">
    <location>
        <begin position="299"/>
        <end position="351"/>
    </location>
</feature>
<feature type="transmembrane region" description="Helical" evidence="12">
    <location>
        <begin position="271"/>
        <end position="293"/>
    </location>
</feature>
<dbReference type="Pfam" id="PF06580">
    <property type="entry name" value="His_kinase"/>
    <property type="match status" value="1"/>
</dbReference>
<evidence type="ECO:0000313" key="14">
    <source>
        <dbReference type="EMBL" id="TDT68011.1"/>
    </source>
</evidence>
<comment type="caution">
    <text evidence="14">The sequence shown here is derived from an EMBL/GenBank/DDBJ whole genome shotgun (WGS) entry which is preliminary data.</text>
</comment>
<dbReference type="InterPro" id="IPR036890">
    <property type="entry name" value="HATPase_C_sf"/>
</dbReference>
<evidence type="ECO:0000313" key="15">
    <source>
        <dbReference type="Proteomes" id="UP000294678"/>
    </source>
</evidence>
<sequence length="576" mass="68396">MDIKKRKYFKEELKKKFIFYALLPTLFFSVFFYSVFFYYNFRLLKVNNKNKNKNISNILQDEFLSYESKINKLSNDVRLRKLIKKTQNKEEIFADLYKFINSRKIRSIFYVLDKDKNILITNDWKESKYNNKKYKLNKTVNKIKVNSSEITLIKNDSQLTKNLNTVYSIGKGIKEKDEIVAYIIFSLIEKDINSIIYTDKVEALVITDKFNNNIISTNNKLINNLGKLELTSKTKNIVKIGKNEYFYYKNNIFNDNIYVYSLTSLSYLKSFYLFGIIFMSMIFILLIMIFLMIAKKLAINQSKTVDELLYGIKLVQNGDLKTYINIKTNDEFEIIADYFNEMLDRLNKLINENKEQIHRNKMVEIKLLESQFNPHFLFNTLETIKYMVKISPENAIKVIVSLSSLLRYSINNKQEKIVLIEDITYIKDYLIIQKYRFENKLDYSINIEKDTERSIIPKLIIQPFIENSIKYGFEHKDNLIIELLSYKVNNNLIIKIIDNGKFIDEIKLKEINNILNNVDNKTDHIGIYNVHRRIKLVYGKKYGITIRNRIENDNNEGVEVKIKLPLIYVYGDEIND</sequence>
<evidence type="ECO:0000256" key="3">
    <source>
        <dbReference type="ARBA" id="ARBA00022553"/>
    </source>
</evidence>
<dbReference type="SUPFAM" id="SSF158472">
    <property type="entry name" value="HAMP domain-like"/>
    <property type="match status" value="1"/>
</dbReference>
<dbReference type="GO" id="GO:0000155">
    <property type="term" value="F:phosphorelay sensor kinase activity"/>
    <property type="evidence" value="ECO:0007669"/>
    <property type="project" value="InterPro"/>
</dbReference>
<evidence type="ECO:0000256" key="8">
    <source>
        <dbReference type="ARBA" id="ARBA00022840"/>
    </source>
</evidence>
<evidence type="ECO:0000256" key="12">
    <source>
        <dbReference type="SAM" id="Phobius"/>
    </source>
</evidence>
<keyword evidence="2" id="KW-1003">Cell membrane</keyword>
<dbReference type="Gene3D" id="3.30.565.10">
    <property type="entry name" value="Histidine kinase-like ATPase, C-terminal domain"/>
    <property type="match status" value="1"/>
</dbReference>
<evidence type="ECO:0000259" key="13">
    <source>
        <dbReference type="PROSITE" id="PS50885"/>
    </source>
</evidence>
<dbReference type="InterPro" id="IPR003660">
    <property type="entry name" value="HAMP_dom"/>
</dbReference>
<dbReference type="SUPFAM" id="SSF55874">
    <property type="entry name" value="ATPase domain of HSP90 chaperone/DNA topoisomerase II/histidine kinase"/>
    <property type="match status" value="1"/>
</dbReference>
<keyword evidence="15" id="KW-1185">Reference proteome</keyword>
<comment type="subcellular location">
    <subcellularLocation>
        <location evidence="1">Cell membrane</location>
        <topology evidence="1">Multi-pass membrane protein</topology>
    </subcellularLocation>
</comment>
<keyword evidence="11 12" id="KW-0472">Membrane</keyword>
<dbReference type="Proteomes" id="UP000294678">
    <property type="component" value="Unassembled WGS sequence"/>
</dbReference>
<evidence type="ECO:0000256" key="11">
    <source>
        <dbReference type="ARBA" id="ARBA00023136"/>
    </source>
</evidence>
<evidence type="ECO:0000256" key="4">
    <source>
        <dbReference type="ARBA" id="ARBA00022679"/>
    </source>
</evidence>
<organism evidence="14 15">
    <name type="scientific">Hypnocyclicus thermotrophus</name>
    <dbReference type="NCBI Taxonomy" id="1627895"/>
    <lineage>
        <taxon>Bacteria</taxon>
        <taxon>Fusobacteriati</taxon>
        <taxon>Fusobacteriota</taxon>
        <taxon>Fusobacteriia</taxon>
        <taxon>Fusobacteriales</taxon>
        <taxon>Fusobacteriaceae</taxon>
        <taxon>Hypnocyclicus</taxon>
    </lineage>
</organism>
<dbReference type="PANTHER" id="PTHR34220:SF11">
    <property type="entry name" value="SENSOR PROTEIN KINASE HPTS"/>
    <property type="match status" value="1"/>
</dbReference>
<dbReference type="GO" id="GO:0005886">
    <property type="term" value="C:plasma membrane"/>
    <property type="evidence" value="ECO:0007669"/>
    <property type="project" value="UniProtKB-SubCell"/>
</dbReference>
<keyword evidence="7 14" id="KW-0418">Kinase</keyword>
<evidence type="ECO:0000256" key="6">
    <source>
        <dbReference type="ARBA" id="ARBA00022741"/>
    </source>
</evidence>
<accession>A0AA46I4Y9</accession>
<keyword evidence="6" id="KW-0547">Nucleotide-binding</keyword>
<keyword evidence="9 12" id="KW-1133">Transmembrane helix</keyword>
<evidence type="ECO:0000256" key="5">
    <source>
        <dbReference type="ARBA" id="ARBA00022692"/>
    </source>
</evidence>
<evidence type="ECO:0000256" key="7">
    <source>
        <dbReference type="ARBA" id="ARBA00022777"/>
    </source>
</evidence>
<dbReference type="EMBL" id="SOBG01000008">
    <property type="protein sequence ID" value="TDT68011.1"/>
    <property type="molecule type" value="Genomic_DNA"/>
</dbReference>